<sequence>MHSLLCFTPHIVYLPVHKRLPESECHTVCADDKVGACGDSEKYRVITMYRTIFNQKCSEILHSDASKGITPIAYEKLRSERIQHKFAQSSAQGRDVGLVQKILFNIYLFKTLLIIFIPYRNPTIIFPFSSRFLPTRIQSRCRMTPCIIQQSMHESLPHFICCDPVSTDGKNDASGDSIDSMYILIPIFQHRISCLPSESIRTILSVSIGPVE</sequence>
<accession>A0A6A5HZ09</accession>
<name>A0A6A5HZ09_CAERE</name>
<comment type="caution">
    <text evidence="1">The sequence shown here is derived from an EMBL/GenBank/DDBJ whole genome shotgun (WGS) entry which is preliminary data.</text>
</comment>
<dbReference type="Proteomes" id="UP000483820">
    <property type="component" value="Chromosome I"/>
</dbReference>
<dbReference type="KEGG" id="crq:GCK72_003529"/>
<dbReference type="AlphaFoldDB" id="A0A6A5HZ09"/>
<dbReference type="GeneID" id="78773645"/>
<evidence type="ECO:0000313" key="2">
    <source>
        <dbReference type="Proteomes" id="UP000483820"/>
    </source>
</evidence>
<dbReference type="RefSeq" id="XP_053592755.1">
    <property type="nucleotide sequence ID" value="XM_053724110.1"/>
</dbReference>
<organism evidence="1 2">
    <name type="scientific">Caenorhabditis remanei</name>
    <name type="common">Caenorhabditis vulgaris</name>
    <dbReference type="NCBI Taxonomy" id="31234"/>
    <lineage>
        <taxon>Eukaryota</taxon>
        <taxon>Metazoa</taxon>
        <taxon>Ecdysozoa</taxon>
        <taxon>Nematoda</taxon>
        <taxon>Chromadorea</taxon>
        <taxon>Rhabditida</taxon>
        <taxon>Rhabditina</taxon>
        <taxon>Rhabditomorpha</taxon>
        <taxon>Rhabditoidea</taxon>
        <taxon>Rhabditidae</taxon>
        <taxon>Peloderinae</taxon>
        <taxon>Caenorhabditis</taxon>
    </lineage>
</organism>
<evidence type="ECO:0000313" key="1">
    <source>
        <dbReference type="EMBL" id="KAF1771702.1"/>
    </source>
</evidence>
<dbReference type="EMBL" id="WUAV01000001">
    <property type="protein sequence ID" value="KAF1771702.1"/>
    <property type="molecule type" value="Genomic_DNA"/>
</dbReference>
<protein>
    <submittedName>
        <fullName evidence="1">Uncharacterized protein</fullName>
    </submittedName>
</protein>
<reference evidence="1 2" key="1">
    <citation type="submission" date="2019-12" db="EMBL/GenBank/DDBJ databases">
        <title>Chromosome-level assembly of the Caenorhabditis remanei genome.</title>
        <authorList>
            <person name="Teterina A.A."/>
            <person name="Willis J.H."/>
            <person name="Phillips P.C."/>
        </authorList>
    </citation>
    <scope>NUCLEOTIDE SEQUENCE [LARGE SCALE GENOMIC DNA]</scope>
    <source>
        <strain evidence="1 2">PX506</strain>
        <tissue evidence="1">Whole organism</tissue>
    </source>
</reference>
<gene>
    <name evidence="1" type="ORF">GCK72_003529</name>
</gene>
<dbReference type="CTD" id="78773645"/>
<proteinExistence type="predicted"/>